<keyword evidence="7" id="KW-1185">Reference proteome</keyword>
<evidence type="ECO:0000313" key="6">
    <source>
        <dbReference type="EMBL" id="SIN95237.1"/>
    </source>
</evidence>
<evidence type="ECO:0000256" key="2">
    <source>
        <dbReference type="ARBA" id="ARBA00022723"/>
    </source>
</evidence>
<feature type="binding site" evidence="5">
    <location>
        <position position="141"/>
    </location>
    <ligand>
        <name>substrate</name>
    </ligand>
</feature>
<comment type="similarity">
    <text evidence="5">Belongs to the PPase family.</text>
</comment>
<keyword evidence="3 5" id="KW-0378">Hydrolase</keyword>
<comment type="subunit">
    <text evidence="5">Homohexamer.</text>
</comment>
<dbReference type="Gene3D" id="3.90.80.10">
    <property type="entry name" value="Inorganic pyrophosphatase"/>
    <property type="match status" value="1"/>
</dbReference>
<comment type="catalytic activity">
    <reaction evidence="5">
        <text>diphosphate + H2O = 2 phosphate + H(+)</text>
        <dbReference type="Rhea" id="RHEA:24576"/>
        <dbReference type="ChEBI" id="CHEBI:15377"/>
        <dbReference type="ChEBI" id="CHEBI:15378"/>
        <dbReference type="ChEBI" id="CHEBI:33019"/>
        <dbReference type="ChEBI" id="CHEBI:43474"/>
        <dbReference type="EC" id="3.6.1.1"/>
    </reaction>
</comment>
<evidence type="ECO:0000256" key="1">
    <source>
        <dbReference type="ARBA" id="ARBA00001946"/>
    </source>
</evidence>
<keyword evidence="2 5" id="KW-0479">Metal-binding</keyword>
<dbReference type="GO" id="GO:0004427">
    <property type="term" value="F:inorganic diphosphate phosphatase activity"/>
    <property type="evidence" value="ECO:0007669"/>
    <property type="project" value="UniProtKB-UniRule"/>
</dbReference>
<comment type="cofactor">
    <cofactor evidence="1 5">
        <name>Mg(2+)</name>
        <dbReference type="ChEBI" id="CHEBI:18420"/>
    </cofactor>
</comment>
<keyword evidence="5" id="KW-0963">Cytoplasm</keyword>
<dbReference type="EMBL" id="FSRE01000002">
    <property type="protein sequence ID" value="SIN95237.1"/>
    <property type="molecule type" value="Genomic_DNA"/>
</dbReference>
<dbReference type="EC" id="3.6.1.1" evidence="5"/>
<dbReference type="Proteomes" id="UP000198461">
    <property type="component" value="Unassembled WGS sequence"/>
</dbReference>
<dbReference type="AlphaFoldDB" id="A0A1N6FJ24"/>
<gene>
    <name evidence="5" type="primary">ppa</name>
    <name evidence="6" type="ORF">SAMN05443662_1098</name>
</gene>
<proteinExistence type="inferred from homology"/>
<feature type="binding site" evidence="5">
    <location>
        <position position="66"/>
    </location>
    <ligand>
        <name>Mg(2+)</name>
        <dbReference type="ChEBI" id="CHEBI:18420"/>
        <label>1</label>
    </ligand>
</feature>
<dbReference type="HAMAP" id="MF_00209">
    <property type="entry name" value="Inorganic_PPase"/>
    <property type="match status" value="1"/>
</dbReference>
<dbReference type="Pfam" id="PF00719">
    <property type="entry name" value="Pyrophosphatase"/>
    <property type="match status" value="1"/>
</dbReference>
<dbReference type="RefSeq" id="WP_074201365.1">
    <property type="nucleotide sequence ID" value="NZ_FSRE01000002.1"/>
</dbReference>
<feature type="binding site" evidence="5">
    <location>
        <position position="71"/>
    </location>
    <ligand>
        <name>Mg(2+)</name>
        <dbReference type="ChEBI" id="CHEBI:18420"/>
        <label>2</label>
    </ligand>
</feature>
<comment type="subcellular location">
    <subcellularLocation>
        <location evidence="5">Cytoplasm</location>
    </subcellularLocation>
</comment>
<dbReference type="PANTHER" id="PTHR10286">
    <property type="entry name" value="INORGANIC PYROPHOSPHATASE"/>
    <property type="match status" value="1"/>
</dbReference>
<sequence length="176" mass="19780">MSFADVPAGKNIPHEINVIIEIPAFAPPIKYEIDKDTQVVWVDRLQATTMAYPANYGYINQTLANDGDPVDVLVVTPHPLMVGCVIPARPIGMLRMTDDGGEDSKIIAVPTSKMTTIYDHVEKVEDLPLIKEQTEHFFSHYKDLEKGKWVKIEGWEDVNMAKKEILEAHENFCSGK</sequence>
<dbReference type="OrthoDB" id="5187599at2"/>
<evidence type="ECO:0000313" key="7">
    <source>
        <dbReference type="Proteomes" id="UP000198461"/>
    </source>
</evidence>
<protein>
    <recommendedName>
        <fullName evidence="5">Inorganic pyrophosphatase</fullName>
        <ecNumber evidence="5">3.6.1.1</ecNumber>
    </recommendedName>
    <alternativeName>
        <fullName evidence="5">Pyrophosphate phospho-hydrolase</fullName>
        <shortName evidence="5">PPase</shortName>
    </alternativeName>
</protein>
<feature type="binding site" evidence="5">
    <location>
        <position position="30"/>
    </location>
    <ligand>
        <name>substrate</name>
    </ligand>
</feature>
<dbReference type="PROSITE" id="PS00387">
    <property type="entry name" value="PPASE"/>
    <property type="match status" value="1"/>
</dbReference>
<dbReference type="STRING" id="364032.SAMN05443662_1098"/>
<evidence type="ECO:0000256" key="4">
    <source>
        <dbReference type="ARBA" id="ARBA00022842"/>
    </source>
</evidence>
<dbReference type="GO" id="GO:0006796">
    <property type="term" value="P:phosphate-containing compound metabolic process"/>
    <property type="evidence" value="ECO:0007669"/>
    <property type="project" value="InterPro"/>
</dbReference>
<reference evidence="6 7" key="1">
    <citation type="submission" date="2016-11" db="EMBL/GenBank/DDBJ databases">
        <authorList>
            <person name="Jaros S."/>
            <person name="Januszkiewicz K."/>
            <person name="Wedrychowicz H."/>
        </authorList>
    </citation>
    <scope>NUCLEOTIDE SEQUENCE [LARGE SCALE GENOMIC DNA]</scope>
    <source>
        <strain evidence="6 7">DSM 17737</strain>
    </source>
</reference>
<feature type="binding site" evidence="5">
    <location>
        <position position="103"/>
    </location>
    <ligand>
        <name>Mg(2+)</name>
        <dbReference type="ChEBI" id="CHEBI:18420"/>
        <label>1</label>
    </ligand>
</feature>
<feature type="binding site" evidence="5">
    <location>
        <position position="44"/>
    </location>
    <ligand>
        <name>substrate</name>
    </ligand>
</feature>
<evidence type="ECO:0000256" key="3">
    <source>
        <dbReference type="ARBA" id="ARBA00022801"/>
    </source>
</evidence>
<dbReference type="GO" id="GO:0005737">
    <property type="term" value="C:cytoplasm"/>
    <property type="evidence" value="ECO:0007669"/>
    <property type="project" value="UniProtKB-SubCell"/>
</dbReference>
<dbReference type="CDD" id="cd00412">
    <property type="entry name" value="pyrophosphatase"/>
    <property type="match status" value="1"/>
</dbReference>
<accession>A0A1N6FJ24</accession>
<feature type="binding site" evidence="5">
    <location>
        <position position="71"/>
    </location>
    <ligand>
        <name>Mg(2+)</name>
        <dbReference type="ChEBI" id="CHEBI:18420"/>
        <label>1</label>
    </ligand>
</feature>
<evidence type="ECO:0000256" key="5">
    <source>
        <dbReference type="HAMAP-Rule" id="MF_00209"/>
    </source>
</evidence>
<dbReference type="InterPro" id="IPR008162">
    <property type="entry name" value="Pyrophosphatase"/>
</dbReference>
<dbReference type="InterPro" id="IPR036649">
    <property type="entry name" value="Pyrophosphatase_sf"/>
</dbReference>
<comment type="function">
    <text evidence="5">Catalyzes the hydrolysis of inorganic pyrophosphate (PPi) forming two phosphate ions.</text>
</comment>
<dbReference type="GO" id="GO:0000287">
    <property type="term" value="F:magnesium ion binding"/>
    <property type="evidence" value="ECO:0007669"/>
    <property type="project" value="UniProtKB-UniRule"/>
</dbReference>
<keyword evidence="4 5" id="KW-0460">Magnesium</keyword>
<name>A0A1N6FJ24_9GAMM</name>
<dbReference type="SUPFAM" id="SSF50324">
    <property type="entry name" value="Inorganic pyrophosphatase"/>
    <property type="match status" value="1"/>
</dbReference>
<dbReference type="NCBIfam" id="NF002317">
    <property type="entry name" value="PRK01250.1"/>
    <property type="match status" value="1"/>
</dbReference>
<feature type="binding site" evidence="5">
    <location>
        <position position="56"/>
    </location>
    <ligand>
        <name>substrate</name>
    </ligand>
</feature>
<organism evidence="6 7">
    <name type="scientific">Sulfurivirga caldicuralii</name>
    <dbReference type="NCBI Taxonomy" id="364032"/>
    <lineage>
        <taxon>Bacteria</taxon>
        <taxon>Pseudomonadati</taxon>
        <taxon>Pseudomonadota</taxon>
        <taxon>Gammaproteobacteria</taxon>
        <taxon>Thiotrichales</taxon>
        <taxon>Piscirickettsiaceae</taxon>
        <taxon>Sulfurivirga</taxon>
    </lineage>
</organism>